<dbReference type="Proteomes" id="UP001201163">
    <property type="component" value="Unassembled WGS sequence"/>
</dbReference>
<evidence type="ECO:0000313" key="1">
    <source>
        <dbReference type="EMBL" id="KAH8980138.1"/>
    </source>
</evidence>
<sequence length="257" mass="28370">MSTLFDDNEEPILDFDDMDNKDDEAFWSCTLSAAFSATASMRSLGMPSSLLSQPLGLPIEVITRLTHNKLTQNAEFMKYVNMVSHLQELLNVRQNPSMTANSTTISSVTTSSLCPSKSALQISSDCYPASVVWTTKDCKTDPNVGGSASNLSQPPMQNTVRREDGSLISDLEWQSIRQAVFTVARSHLDPLWRDPCAIPKKMHKKTFMKGAFLNEWLDAVTVLECLCPLLSLCTGNWKGDMVLGSVLKNSRLVSHSS</sequence>
<accession>A0AAD4L8V9</accession>
<gene>
    <name evidence="1" type="ORF">EDB92DRAFT_1954218</name>
</gene>
<evidence type="ECO:0000313" key="2">
    <source>
        <dbReference type="Proteomes" id="UP001201163"/>
    </source>
</evidence>
<organism evidence="1 2">
    <name type="scientific">Lactarius akahatsu</name>
    <dbReference type="NCBI Taxonomy" id="416441"/>
    <lineage>
        <taxon>Eukaryota</taxon>
        <taxon>Fungi</taxon>
        <taxon>Dikarya</taxon>
        <taxon>Basidiomycota</taxon>
        <taxon>Agaricomycotina</taxon>
        <taxon>Agaricomycetes</taxon>
        <taxon>Russulales</taxon>
        <taxon>Russulaceae</taxon>
        <taxon>Lactarius</taxon>
    </lineage>
</organism>
<dbReference type="EMBL" id="JAKELL010000143">
    <property type="protein sequence ID" value="KAH8980138.1"/>
    <property type="molecule type" value="Genomic_DNA"/>
</dbReference>
<protein>
    <submittedName>
        <fullName evidence="1">Uncharacterized protein</fullName>
    </submittedName>
</protein>
<reference evidence="1" key="1">
    <citation type="submission" date="2022-01" db="EMBL/GenBank/DDBJ databases">
        <title>Comparative genomics reveals a dynamic genome evolution in the ectomycorrhizal milk-cap (Lactarius) mushrooms.</title>
        <authorList>
            <consortium name="DOE Joint Genome Institute"/>
            <person name="Lebreton A."/>
            <person name="Tang N."/>
            <person name="Kuo A."/>
            <person name="LaButti K."/>
            <person name="Drula E."/>
            <person name="Barry K."/>
            <person name="Clum A."/>
            <person name="Lipzen A."/>
            <person name="Mousain D."/>
            <person name="Ng V."/>
            <person name="Wang R."/>
            <person name="Wang X."/>
            <person name="Dai Y."/>
            <person name="Henrissat B."/>
            <person name="Grigoriev I.V."/>
            <person name="Guerin-Laguette A."/>
            <person name="Yu F."/>
            <person name="Martin F.M."/>
        </authorList>
    </citation>
    <scope>NUCLEOTIDE SEQUENCE</scope>
    <source>
        <strain evidence="1">QP</strain>
    </source>
</reference>
<keyword evidence="2" id="KW-1185">Reference proteome</keyword>
<proteinExistence type="predicted"/>
<dbReference type="AlphaFoldDB" id="A0AAD4L8V9"/>
<comment type="caution">
    <text evidence="1">The sequence shown here is derived from an EMBL/GenBank/DDBJ whole genome shotgun (WGS) entry which is preliminary data.</text>
</comment>
<name>A0AAD4L8V9_9AGAM</name>